<feature type="region of interest" description="Disordered" evidence="1">
    <location>
        <begin position="1"/>
        <end position="30"/>
    </location>
</feature>
<name>A0A0A8Y8Y7_ARUDO</name>
<protein>
    <submittedName>
        <fullName evidence="2">Uncharacterized protein</fullName>
    </submittedName>
</protein>
<reference evidence="2" key="1">
    <citation type="submission" date="2014-09" db="EMBL/GenBank/DDBJ databases">
        <authorList>
            <person name="Magalhaes I.L.F."/>
            <person name="Oliveira U."/>
            <person name="Santos F.R."/>
            <person name="Vidigal T.H.D.A."/>
            <person name="Brescovit A.D."/>
            <person name="Santos A.J."/>
        </authorList>
    </citation>
    <scope>NUCLEOTIDE SEQUENCE</scope>
    <source>
        <tissue evidence="2">Shoot tissue taken approximately 20 cm above the soil surface</tissue>
    </source>
</reference>
<evidence type="ECO:0000313" key="2">
    <source>
        <dbReference type="EMBL" id="JAD21740.1"/>
    </source>
</evidence>
<dbReference type="AlphaFoldDB" id="A0A0A8Y8Y7"/>
<proteinExistence type="predicted"/>
<sequence length="60" mass="6407">MADGPSLDERPSPRLGPRCGSWHPGGLGVGQSRSWQLGVGLVETGRPASPCNRRTPLRSR</sequence>
<evidence type="ECO:0000256" key="1">
    <source>
        <dbReference type="SAM" id="MobiDB-lite"/>
    </source>
</evidence>
<accession>A0A0A8Y8Y7</accession>
<reference evidence="2" key="2">
    <citation type="journal article" date="2015" name="Data Brief">
        <title>Shoot transcriptome of the giant reed, Arundo donax.</title>
        <authorList>
            <person name="Barrero R.A."/>
            <person name="Guerrero F.D."/>
            <person name="Moolhuijzen P."/>
            <person name="Goolsby J.A."/>
            <person name="Tidwell J."/>
            <person name="Bellgard S.E."/>
            <person name="Bellgard M.I."/>
        </authorList>
    </citation>
    <scope>NUCLEOTIDE SEQUENCE</scope>
    <source>
        <tissue evidence="2">Shoot tissue taken approximately 20 cm above the soil surface</tissue>
    </source>
</reference>
<organism evidence="2">
    <name type="scientific">Arundo donax</name>
    <name type="common">Giant reed</name>
    <name type="synonym">Donax arundinaceus</name>
    <dbReference type="NCBI Taxonomy" id="35708"/>
    <lineage>
        <taxon>Eukaryota</taxon>
        <taxon>Viridiplantae</taxon>
        <taxon>Streptophyta</taxon>
        <taxon>Embryophyta</taxon>
        <taxon>Tracheophyta</taxon>
        <taxon>Spermatophyta</taxon>
        <taxon>Magnoliopsida</taxon>
        <taxon>Liliopsida</taxon>
        <taxon>Poales</taxon>
        <taxon>Poaceae</taxon>
        <taxon>PACMAD clade</taxon>
        <taxon>Arundinoideae</taxon>
        <taxon>Arundineae</taxon>
        <taxon>Arundo</taxon>
    </lineage>
</organism>
<dbReference type="EMBL" id="GBRH01276155">
    <property type="protein sequence ID" value="JAD21740.1"/>
    <property type="molecule type" value="Transcribed_RNA"/>
</dbReference>